<reference evidence="1" key="1">
    <citation type="journal article" date="2020" name="Int. J. Syst. Evol. Microbiol.">
        <title>Aquipluma nitroreducens gen. nov. sp. nov., a novel facultatively anaerobic bacterium isolated from a freshwater lake.</title>
        <authorList>
            <person name="Watanabe M."/>
            <person name="Kojima H."/>
            <person name="Fukui M."/>
        </authorList>
    </citation>
    <scope>NUCLEOTIDE SEQUENCE</scope>
    <source>
        <strain evidence="1">MeG22</strain>
    </source>
</reference>
<dbReference type="Proteomes" id="UP001193389">
    <property type="component" value="Chromosome"/>
</dbReference>
<evidence type="ECO:0000313" key="2">
    <source>
        <dbReference type="Proteomes" id="UP001193389"/>
    </source>
</evidence>
<protein>
    <submittedName>
        <fullName evidence="1">Uncharacterized protein</fullName>
    </submittedName>
</protein>
<gene>
    <name evidence="1" type="ORF">AQPE_2542</name>
</gene>
<dbReference type="AlphaFoldDB" id="A0A5K7S9Y5"/>
<evidence type="ECO:0000313" key="1">
    <source>
        <dbReference type="EMBL" id="BBE18380.1"/>
    </source>
</evidence>
<keyword evidence="2" id="KW-1185">Reference proteome</keyword>
<organism evidence="1 2">
    <name type="scientific">Aquipluma nitroreducens</name>
    <dbReference type="NCBI Taxonomy" id="2010828"/>
    <lineage>
        <taxon>Bacteria</taxon>
        <taxon>Pseudomonadati</taxon>
        <taxon>Bacteroidota</taxon>
        <taxon>Bacteroidia</taxon>
        <taxon>Marinilabiliales</taxon>
        <taxon>Prolixibacteraceae</taxon>
        <taxon>Aquipluma</taxon>
    </lineage>
</organism>
<dbReference type="EMBL" id="AP018694">
    <property type="protein sequence ID" value="BBE18380.1"/>
    <property type="molecule type" value="Genomic_DNA"/>
</dbReference>
<sequence>MNFTGDTKTTKVAVAGLPSFEFRASDNNNDLKAISSEMVGEHFLGKLVAEKMYLLNSKYTYEVPIVPGNPQTRTMIRKPVIYDAVKKIERYLKKSVKKGELTTETASAEFNKVLDVAFNVLTAETASFEKAIGETNDANSLTNLFTKQVNLVF</sequence>
<name>A0A5K7S9Y5_9BACT</name>
<dbReference type="KEGG" id="anf:AQPE_2542"/>
<accession>A0A5K7S9Y5</accession>
<proteinExistence type="predicted"/>